<organism evidence="2 3">
    <name type="scientific">Mustela putorius furo</name>
    <name type="common">European domestic ferret</name>
    <name type="synonym">Mustela furo</name>
    <dbReference type="NCBI Taxonomy" id="9669"/>
    <lineage>
        <taxon>Eukaryota</taxon>
        <taxon>Metazoa</taxon>
        <taxon>Chordata</taxon>
        <taxon>Craniata</taxon>
        <taxon>Vertebrata</taxon>
        <taxon>Euteleostomi</taxon>
        <taxon>Mammalia</taxon>
        <taxon>Eutheria</taxon>
        <taxon>Laurasiatheria</taxon>
        <taxon>Carnivora</taxon>
        <taxon>Caniformia</taxon>
        <taxon>Musteloidea</taxon>
        <taxon>Mustelidae</taxon>
        <taxon>Mustelinae</taxon>
        <taxon>Mustela</taxon>
    </lineage>
</organism>
<reference evidence="3" key="1">
    <citation type="submission" date="2025-08" db="UniProtKB">
        <authorList>
            <consortium name="RefSeq"/>
        </authorList>
    </citation>
    <scope>IDENTIFICATION</scope>
    <source>
        <tissue evidence="3">Brain</tissue>
    </source>
</reference>
<feature type="compositionally biased region" description="Pro residues" evidence="1">
    <location>
        <begin position="103"/>
        <end position="122"/>
    </location>
</feature>
<proteinExistence type="predicted"/>
<feature type="region of interest" description="Disordered" evidence="1">
    <location>
        <begin position="1"/>
        <end position="128"/>
    </location>
</feature>
<dbReference type="Proteomes" id="UP000000715">
    <property type="component" value="Unplaced"/>
</dbReference>
<feature type="compositionally biased region" description="Basic residues" evidence="1">
    <location>
        <begin position="12"/>
        <end position="22"/>
    </location>
</feature>
<dbReference type="GeneID" id="123393246"/>
<name>A0A8U0SCV6_MUSPF</name>
<sequence>MKLGVHQESHPRKQVRCKHPGFRRPSQDPGGQGRGRVSGAGAHRACIQQKASLLALSSEGTRGRRSGGAPGARARAGGAAVGLGRGRTRTLPPGPDLRSPRGAEPPAPSTPLASSPPPPPARAPRELARFRALRAGAPPKLPSKWGVFQMTILFQENSDNKTFFPHLRQEKMCPCRCDAGPEPAGGEAGKEGPRRPGELGAPLGNPRARSLRFAPAGAPP</sequence>
<feature type="region of interest" description="Disordered" evidence="1">
    <location>
        <begin position="177"/>
        <end position="220"/>
    </location>
</feature>
<feature type="compositionally biased region" description="Basic and acidic residues" evidence="1">
    <location>
        <begin position="1"/>
        <end position="11"/>
    </location>
</feature>
<dbReference type="RefSeq" id="XP_044940580.1">
    <property type="nucleotide sequence ID" value="XM_045084645.1"/>
</dbReference>
<protein>
    <submittedName>
        <fullName evidence="3">Scavenger receptor class F member 2-like</fullName>
    </submittedName>
</protein>
<feature type="compositionally biased region" description="Basic and acidic residues" evidence="1">
    <location>
        <begin position="188"/>
        <end position="197"/>
    </location>
</feature>
<evidence type="ECO:0000256" key="1">
    <source>
        <dbReference type="SAM" id="MobiDB-lite"/>
    </source>
</evidence>
<evidence type="ECO:0000313" key="2">
    <source>
        <dbReference type="Proteomes" id="UP000000715"/>
    </source>
</evidence>
<gene>
    <name evidence="3" type="primary">LOC123393246</name>
</gene>
<keyword evidence="2" id="KW-1185">Reference proteome</keyword>
<evidence type="ECO:0000313" key="3">
    <source>
        <dbReference type="RefSeq" id="XP_044940580.1"/>
    </source>
</evidence>
<accession>A0A8U0SCV6</accession>
<dbReference type="AlphaFoldDB" id="A0A8U0SCV6"/>